<dbReference type="PANTHER" id="PTHR43047:SF72">
    <property type="entry name" value="OSMOSENSING HISTIDINE PROTEIN KINASE SLN1"/>
    <property type="match status" value="1"/>
</dbReference>
<proteinExistence type="inferred from homology"/>
<dbReference type="SMART" id="SM00448">
    <property type="entry name" value="REC"/>
    <property type="match status" value="2"/>
</dbReference>
<feature type="modified residue" description="4-aspartylphosphate" evidence="19">
    <location>
        <position position="650"/>
    </location>
</feature>
<feature type="transmembrane region" description="Helical" evidence="20">
    <location>
        <begin position="96"/>
        <end position="113"/>
    </location>
</feature>
<comment type="function">
    <text evidence="16">May play the central regulatory role in sporulation. It may be an element of the effector pathway responsible for the activation of sporulation genes in response to nutritional stress. Spo0A may act in concert with spo0H (a sigma factor) to control the expression of some genes that are critical to the sporulation process.</text>
</comment>
<evidence type="ECO:0000256" key="6">
    <source>
        <dbReference type="ARBA" id="ARBA00022475"/>
    </source>
</evidence>
<evidence type="ECO:0000256" key="16">
    <source>
        <dbReference type="ARBA" id="ARBA00024867"/>
    </source>
</evidence>
<feature type="domain" description="HPt" evidence="23">
    <location>
        <begin position="1112"/>
        <end position="1206"/>
    </location>
</feature>
<dbReference type="Pfam" id="PF00512">
    <property type="entry name" value="HisKA"/>
    <property type="match status" value="1"/>
</dbReference>
<comment type="catalytic activity">
    <reaction evidence="1">
        <text>ATP + protein L-histidine = ADP + protein N-phospho-L-histidine.</text>
        <dbReference type="EC" id="2.7.13.3"/>
    </reaction>
</comment>
<evidence type="ECO:0000259" key="25">
    <source>
        <dbReference type="PROSITE" id="PS51832"/>
    </source>
</evidence>
<evidence type="ECO:0000256" key="17">
    <source>
        <dbReference type="ARBA" id="ARBA00074306"/>
    </source>
</evidence>
<dbReference type="InterPro" id="IPR036641">
    <property type="entry name" value="HPT_dom_sf"/>
</dbReference>
<dbReference type="PANTHER" id="PTHR43047">
    <property type="entry name" value="TWO-COMPONENT HISTIDINE PROTEIN KINASE"/>
    <property type="match status" value="1"/>
</dbReference>
<dbReference type="InterPro" id="IPR003594">
    <property type="entry name" value="HATPase_dom"/>
</dbReference>
<keyword evidence="14" id="KW-0902">Two-component regulatory system</keyword>
<dbReference type="GO" id="GO:0009927">
    <property type="term" value="F:histidine phosphotransfer kinase activity"/>
    <property type="evidence" value="ECO:0007669"/>
    <property type="project" value="TreeGrafter"/>
</dbReference>
<dbReference type="PROSITE" id="PS50109">
    <property type="entry name" value="HIS_KIN"/>
    <property type="match status" value="1"/>
</dbReference>
<dbReference type="CDD" id="cd17546">
    <property type="entry name" value="REC_hyHK_CKI1_RcsC-like"/>
    <property type="match status" value="1"/>
</dbReference>
<comment type="subcellular location">
    <subcellularLocation>
        <location evidence="2">Cell inner membrane</location>
        <topology evidence="2">Multi-pass membrane protein</topology>
    </subcellularLocation>
</comment>
<dbReference type="InterPro" id="IPR005467">
    <property type="entry name" value="His_kinase_dom"/>
</dbReference>
<dbReference type="FunFam" id="3.30.565.10:FF:000010">
    <property type="entry name" value="Sensor histidine kinase RcsC"/>
    <property type="match status" value="1"/>
</dbReference>
<keyword evidence="12" id="KW-0547">Nucleotide-binding</keyword>
<feature type="transmembrane region" description="Helical" evidence="20">
    <location>
        <begin position="144"/>
        <end position="164"/>
    </location>
</feature>
<feature type="transmembrane region" description="Helical" evidence="20">
    <location>
        <begin position="176"/>
        <end position="195"/>
    </location>
</feature>
<evidence type="ECO:0000259" key="24">
    <source>
        <dbReference type="PROSITE" id="PS51831"/>
    </source>
</evidence>
<dbReference type="PRINTS" id="PR00344">
    <property type="entry name" value="BCTRLSENSOR"/>
</dbReference>
<evidence type="ECO:0000256" key="11">
    <source>
        <dbReference type="ARBA" id="ARBA00022777"/>
    </source>
</evidence>
<evidence type="ECO:0000256" key="18">
    <source>
        <dbReference type="PROSITE-ProRule" id="PRU00110"/>
    </source>
</evidence>
<evidence type="ECO:0000256" key="4">
    <source>
        <dbReference type="ARBA" id="ARBA00012438"/>
    </source>
</evidence>
<dbReference type="SUPFAM" id="SSF55874">
    <property type="entry name" value="ATPase domain of HSP90 chaperone/DNA topoisomerase II/histidine kinase"/>
    <property type="match status" value="1"/>
</dbReference>
<evidence type="ECO:0000256" key="10">
    <source>
        <dbReference type="ARBA" id="ARBA00022692"/>
    </source>
</evidence>
<feature type="domain" description="Response regulatory" evidence="22">
    <location>
        <begin position="738"/>
        <end position="853"/>
    </location>
</feature>
<keyword evidence="9" id="KW-0808">Transferase</keyword>
<sequence length="1206" mass="135688">MYALVLAIQYISIFGLLFESAYIFRNWKSRIHGYLLLNCAATMVNNAGMLQVMLSDNYDEAMTAQKLSYVGTVWIPFSLLIFLVELCGVRTKKNTMLLLGAFHGLTYVAVMTNDWHHLYYRNLGFTKNGVHPHLTYDQGPWHHVYTLFLISYIFYGLMILFKTIYREKNKKNLKRLWYIAASIVVEVICYIIYLSGITHGYNITVLGYSVSTVIMYIAIFKYDLLDTLELTREYVVDKLSEGLIAVDTEGRVRYFNEPAKTLYPQLVEKPDETLDIIEQAIEDEDVITIDERIYTPCIESLDYEGENFGSLYRLIDDTEHYNYMEHLREQRQIADKANRAKSAFLANMSHEIRTPINAVLGMDEMILRESKERQIIGYAEDIRNAGRTLLSLINDILDFSKVEQGKMELILTQYELGSAINDLVNMVRPRADKKGLRFDVNVDSEIPHLLVGDEIRVKQCALNLLTNAVKYTEKGSVHFEVGYEKVSKDSIKLKFTVSDTGMGIKQEDIDKLFSPFSRIEEGRNRSIEGTGLGMSITRQLLDLMNSKLEVSSVYGKGSVFSFEVEQKVMKWQPIGDFSKRFSTVGKGVHIYRELFHAPTARVLVVDDNNMNLTVFKGLLKKTMVGIDTASSGAEALRLAALNAYDIYFIDHMMPDMDGIETLKRLRAMEGRENALCVALTANAVSGARETYIEAGFNDYLSKPIDGERLEKMMAGMLPDEKLENQTVPEGRRISTAPQVLVVDDDQVIRTTAKNILDKSFDVITCGTGEEAISLTKSKMPDAVLLDISLAGMNGFEVLSRLKEDPEVRDIPVIFVTGEDSAEAESTGFKNGAADYVKKPFSPEVLIQRTKRAVELYQLQSGLKSEVDRQQIRSERLSLEMMMALAKTVDAKDHYTNGHSNRVAIYSAEIARRLGKSEADQQQIFRMGLMHDIGKIGVSEDILNKTSRLTDEEFMQIKRHTVIGSEILSSITEMPGLATGARSHHEKYDGSGYPDGLKGKDIPEAARIICAADCYDAMTSTRTYSQPMAQQKVRNEFIRCSGTQFDPDIAAAMIQMIDDDHDYIMNEQGFTNEIWQGSAKIEELAAGENALADKGFGGIDGLDAETGIKHCGGEDNYKLTLEAFADSAEEYAESIRKFTAENDKENAMIKLHSLKGAARTIGAEDLGEMAYVGEMYYRGNSEEVPDIEGTLAELARITADIRKRLGR</sequence>
<dbReference type="Pfam" id="PF13487">
    <property type="entry name" value="HD_5"/>
    <property type="match status" value="1"/>
</dbReference>
<dbReference type="InterPro" id="IPR011006">
    <property type="entry name" value="CheY-like_superfamily"/>
</dbReference>
<feature type="domain" description="HD-GYP" evidence="25">
    <location>
        <begin position="873"/>
        <end position="1068"/>
    </location>
</feature>
<dbReference type="SMART" id="SM00471">
    <property type="entry name" value="HDc"/>
    <property type="match status" value="1"/>
</dbReference>
<dbReference type="AlphaFoldDB" id="A0A1H7KAJ9"/>
<dbReference type="InterPro" id="IPR001789">
    <property type="entry name" value="Sig_transdc_resp-reg_receiver"/>
</dbReference>
<evidence type="ECO:0000256" key="3">
    <source>
        <dbReference type="ARBA" id="ARBA00006402"/>
    </source>
</evidence>
<feature type="transmembrane region" description="Helical" evidence="20">
    <location>
        <begin position="6"/>
        <end position="24"/>
    </location>
</feature>
<organism evidence="26 27">
    <name type="scientific">Ruminococcus albus</name>
    <dbReference type="NCBI Taxonomy" id="1264"/>
    <lineage>
        <taxon>Bacteria</taxon>
        <taxon>Bacillati</taxon>
        <taxon>Bacillota</taxon>
        <taxon>Clostridia</taxon>
        <taxon>Eubacteriales</taxon>
        <taxon>Oscillospiraceae</taxon>
        <taxon>Ruminococcus</taxon>
    </lineage>
</organism>
<dbReference type="Gene3D" id="3.30.565.10">
    <property type="entry name" value="Histidine kinase-like ATPase, C-terminal domain"/>
    <property type="match status" value="1"/>
</dbReference>
<dbReference type="RefSeq" id="WP_074832722.1">
    <property type="nucleotide sequence ID" value="NZ_FOAT01000006.1"/>
</dbReference>
<dbReference type="EC" id="2.7.13.3" evidence="4"/>
<feature type="modified residue" description="4-aspartylphosphate" evidence="19">
    <location>
        <position position="786"/>
    </location>
</feature>
<name>A0A1H7KAJ9_RUMAL</name>
<dbReference type="CDD" id="cd00082">
    <property type="entry name" value="HisKA"/>
    <property type="match status" value="1"/>
</dbReference>
<dbReference type="OrthoDB" id="9804747at2"/>
<gene>
    <name evidence="26" type="ORF">SAMN05216469_106140</name>
</gene>
<dbReference type="SMART" id="SM00387">
    <property type="entry name" value="HATPase_c"/>
    <property type="match status" value="1"/>
</dbReference>
<evidence type="ECO:0000256" key="14">
    <source>
        <dbReference type="ARBA" id="ARBA00023012"/>
    </source>
</evidence>
<keyword evidence="12" id="KW-0067">ATP-binding</keyword>
<dbReference type="InterPro" id="IPR037522">
    <property type="entry name" value="HD_GYP_dom"/>
</dbReference>
<evidence type="ECO:0000256" key="1">
    <source>
        <dbReference type="ARBA" id="ARBA00000085"/>
    </source>
</evidence>
<dbReference type="InterPro" id="IPR036097">
    <property type="entry name" value="HisK_dim/P_sf"/>
</dbReference>
<evidence type="ECO:0000256" key="12">
    <source>
        <dbReference type="ARBA" id="ARBA00022840"/>
    </source>
</evidence>
<evidence type="ECO:0000256" key="7">
    <source>
        <dbReference type="ARBA" id="ARBA00022519"/>
    </source>
</evidence>
<dbReference type="Gene3D" id="3.40.50.2300">
    <property type="match status" value="2"/>
</dbReference>
<dbReference type="SMART" id="SM00388">
    <property type="entry name" value="HisKA"/>
    <property type="match status" value="1"/>
</dbReference>
<keyword evidence="10 20" id="KW-0812">Transmembrane</keyword>
<dbReference type="InterPro" id="IPR003607">
    <property type="entry name" value="HD/PDEase_dom"/>
</dbReference>
<evidence type="ECO:0000256" key="2">
    <source>
        <dbReference type="ARBA" id="ARBA00004429"/>
    </source>
</evidence>
<reference evidence="26 27" key="1">
    <citation type="submission" date="2016-10" db="EMBL/GenBank/DDBJ databases">
        <authorList>
            <person name="de Groot N.N."/>
        </authorList>
    </citation>
    <scope>NUCLEOTIDE SEQUENCE [LARGE SCALE GENOMIC DNA]</scope>
    <source>
        <strain evidence="26 27">KH2T6</strain>
    </source>
</reference>
<keyword evidence="11" id="KW-0418">Kinase</keyword>
<keyword evidence="13 20" id="KW-1133">Transmembrane helix</keyword>
<dbReference type="InterPro" id="IPR031621">
    <property type="entry name" value="HisKA_7TM"/>
</dbReference>
<dbReference type="PROSITE" id="PS50110">
    <property type="entry name" value="RESPONSE_REGULATORY"/>
    <property type="match status" value="2"/>
</dbReference>
<feature type="modified residue" description="Phosphohistidine" evidence="18">
    <location>
        <position position="1151"/>
    </location>
</feature>
<keyword evidence="15 20" id="KW-0472">Membrane</keyword>
<dbReference type="Proteomes" id="UP000186015">
    <property type="component" value="Unassembled WGS sequence"/>
</dbReference>
<evidence type="ECO:0000313" key="27">
    <source>
        <dbReference type="Proteomes" id="UP000186015"/>
    </source>
</evidence>
<dbReference type="SUPFAM" id="SSF47384">
    <property type="entry name" value="Homodimeric domain of signal transducing histidine kinase"/>
    <property type="match status" value="1"/>
</dbReference>
<evidence type="ECO:0000256" key="9">
    <source>
        <dbReference type="ARBA" id="ARBA00022679"/>
    </source>
</evidence>
<dbReference type="SUPFAM" id="SSF52172">
    <property type="entry name" value="CheY-like"/>
    <property type="match status" value="2"/>
</dbReference>
<dbReference type="Pfam" id="PF00072">
    <property type="entry name" value="Response_reg"/>
    <property type="match status" value="2"/>
</dbReference>
<feature type="domain" description="Response regulatory" evidence="22">
    <location>
        <begin position="601"/>
        <end position="717"/>
    </location>
</feature>
<dbReference type="Gene3D" id="1.10.3210.10">
    <property type="entry name" value="Hypothetical protein af1432"/>
    <property type="match status" value="1"/>
</dbReference>
<dbReference type="PROSITE" id="PS51832">
    <property type="entry name" value="HD_GYP"/>
    <property type="match status" value="1"/>
</dbReference>
<keyword evidence="6" id="KW-1003">Cell membrane</keyword>
<comment type="similarity">
    <text evidence="3">In the N-terminal section; belongs to the phytochrome family.</text>
</comment>
<feature type="transmembrane region" description="Helical" evidence="20">
    <location>
        <begin position="66"/>
        <end position="84"/>
    </location>
</feature>
<dbReference type="Pfam" id="PF16927">
    <property type="entry name" value="HisKA_7TM"/>
    <property type="match status" value="1"/>
</dbReference>
<evidence type="ECO:0000256" key="13">
    <source>
        <dbReference type="ARBA" id="ARBA00022989"/>
    </source>
</evidence>
<dbReference type="Gene3D" id="1.20.120.160">
    <property type="entry name" value="HPT domain"/>
    <property type="match status" value="1"/>
</dbReference>
<accession>A0A1H7KAJ9</accession>
<keyword evidence="7" id="KW-0997">Cell inner membrane</keyword>
<evidence type="ECO:0000259" key="22">
    <source>
        <dbReference type="PROSITE" id="PS50110"/>
    </source>
</evidence>
<dbReference type="CDD" id="cd16922">
    <property type="entry name" value="HATPase_EvgS-ArcB-TorS-like"/>
    <property type="match status" value="1"/>
</dbReference>
<dbReference type="InterPro" id="IPR036890">
    <property type="entry name" value="HATPase_C_sf"/>
</dbReference>
<evidence type="ECO:0000259" key="21">
    <source>
        <dbReference type="PROSITE" id="PS50109"/>
    </source>
</evidence>
<dbReference type="Gene3D" id="1.10.287.130">
    <property type="match status" value="1"/>
</dbReference>
<dbReference type="GO" id="GO:0000155">
    <property type="term" value="F:phosphorelay sensor kinase activity"/>
    <property type="evidence" value="ECO:0007669"/>
    <property type="project" value="InterPro"/>
</dbReference>
<dbReference type="GO" id="GO:0005886">
    <property type="term" value="C:plasma membrane"/>
    <property type="evidence" value="ECO:0007669"/>
    <property type="project" value="UniProtKB-SubCell"/>
</dbReference>
<dbReference type="Pfam" id="PF01627">
    <property type="entry name" value="Hpt"/>
    <property type="match status" value="1"/>
</dbReference>
<evidence type="ECO:0000256" key="15">
    <source>
        <dbReference type="ARBA" id="ARBA00023136"/>
    </source>
</evidence>
<dbReference type="EMBL" id="FOAT01000006">
    <property type="protein sequence ID" value="SEK83849.1"/>
    <property type="molecule type" value="Genomic_DNA"/>
</dbReference>
<dbReference type="PROSITE" id="PS51831">
    <property type="entry name" value="HD"/>
    <property type="match status" value="1"/>
</dbReference>
<dbReference type="InterPro" id="IPR003661">
    <property type="entry name" value="HisK_dim/P_dom"/>
</dbReference>
<dbReference type="Pfam" id="PF02518">
    <property type="entry name" value="HATPase_c"/>
    <property type="match status" value="1"/>
</dbReference>
<evidence type="ECO:0000313" key="26">
    <source>
        <dbReference type="EMBL" id="SEK83849.1"/>
    </source>
</evidence>
<evidence type="ECO:0000256" key="20">
    <source>
        <dbReference type="SAM" id="Phobius"/>
    </source>
</evidence>
<dbReference type="InterPro" id="IPR006674">
    <property type="entry name" value="HD_domain"/>
</dbReference>
<evidence type="ECO:0000256" key="8">
    <source>
        <dbReference type="ARBA" id="ARBA00022553"/>
    </source>
</evidence>
<dbReference type="SUPFAM" id="SSF109604">
    <property type="entry name" value="HD-domain/PDEase-like"/>
    <property type="match status" value="1"/>
</dbReference>
<keyword evidence="8 19" id="KW-0597">Phosphoprotein</keyword>
<feature type="domain" description="HD" evidence="24">
    <location>
        <begin position="895"/>
        <end position="1017"/>
    </location>
</feature>
<feature type="domain" description="Histidine kinase" evidence="21">
    <location>
        <begin position="347"/>
        <end position="568"/>
    </location>
</feature>
<dbReference type="SUPFAM" id="SSF47226">
    <property type="entry name" value="Histidine-containing phosphotransfer domain, HPT domain"/>
    <property type="match status" value="1"/>
</dbReference>
<dbReference type="InterPro" id="IPR004358">
    <property type="entry name" value="Sig_transdc_His_kin-like_C"/>
</dbReference>
<dbReference type="NCBIfam" id="TIGR00277">
    <property type="entry name" value="HDIG"/>
    <property type="match status" value="1"/>
</dbReference>
<dbReference type="InterPro" id="IPR008207">
    <property type="entry name" value="Sig_transdc_His_kin_Hpt_dom"/>
</dbReference>
<dbReference type="PROSITE" id="PS50894">
    <property type="entry name" value="HPT"/>
    <property type="match status" value="1"/>
</dbReference>
<dbReference type="CDD" id="cd00077">
    <property type="entry name" value="HDc"/>
    <property type="match status" value="1"/>
</dbReference>
<evidence type="ECO:0000256" key="5">
    <source>
        <dbReference type="ARBA" id="ARBA00018672"/>
    </source>
</evidence>
<feature type="transmembrane region" description="Helical" evidence="20">
    <location>
        <begin position="31"/>
        <end position="54"/>
    </location>
</feature>
<dbReference type="InterPro" id="IPR006675">
    <property type="entry name" value="HDIG_dom"/>
</dbReference>
<evidence type="ECO:0000256" key="19">
    <source>
        <dbReference type="PROSITE-ProRule" id="PRU00169"/>
    </source>
</evidence>
<evidence type="ECO:0000259" key="23">
    <source>
        <dbReference type="PROSITE" id="PS50894"/>
    </source>
</evidence>
<protein>
    <recommendedName>
        <fullName evidence="17">Circadian input-output histidine kinase CikA</fullName>
        <ecNumber evidence="4">2.7.13.3</ecNumber>
    </recommendedName>
    <alternativeName>
        <fullName evidence="5">Stage 0 sporulation protein A homolog</fullName>
    </alternativeName>
</protein>